<dbReference type="InParanoid" id="A0A0D8JSY3"/>
<dbReference type="AlphaFoldDB" id="A0A0D8JSY3"/>
<dbReference type="Proteomes" id="UP000001261">
    <property type="component" value="Unassembled WGS sequence"/>
</dbReference>
<dbReference type="GeneID" id="24164438"/>
<proteinExistence type="predicted"/>
<accession>A0A0D8JSY3</accession>
<evidence type="ECO:0000313" key="2">
    <source>
        <dbReference type="EMBL" id="KJF60224.1"/>
    </source>
</evidence>
<sequence>MPYSVNGTDGAWGLGEEGRRGAEKEDWAGLGGIYRRSRNGEYPAREWRCDEKLGGAGNGGVGHMAAVTGMCVEKLRSLEELNYTVCISSSNMIAPVVRWVLRCVPSAYHTYCPIRLTV</sequence>
<reference evidence="3" key="2">
    <citation type="journal article" date="2010" name="Genome Res.">
        <title>Population genomic sequencing of Coccidioides fungi reveals recent hybridization and transposon control.</title>
        <authorList>
            <person name="Neafsey D.E."/>
            <person name="Barker B.M."/>
            <person name="Sharpton T.J."/>
            <person name="Stajich J.E."/>
            <person name="Park D.J."/>
            <person name="Whiston E."/>
            <person name="Hung C.-Y."/>
            <person name="McMahan C."/>
            <person name="White J."/>
            <person name="Sykes S."/>
            <person name="Heiman D."/>
            <person name="Young S."/>
            <person name="Zeng Q."/>
            <person name="Abouelleil A."/>
            <person name="Aftuck L."/>
            <person name="Bessette D."/>
            <person name="Brown A."/>
            <person name="FitzGerald M."/>
            <person name="Lui A."/>
            <person name="Macdonald J.P."/>
            <person name="Priest M."/>
            <person name="Orbach M.J."/>
            <person name="Galgiani J.N."/>
            <person name="Kirkland T.N."/>
            <person name="Cole G.T."/>
            <person name="Birren B.W."/>
            <person name="Henn M.R."/>
            <person name="Taylor J.W."/>
            <person name="Rounsley S.D."/>
        </authorList>
    </citation>
    <scope>GENOME REANNOTATION</scope>
    <source>
        <strain evidence="3">RS</strain>
    </source>
</reference>
<name>A0A0D8JSY3_COCIM</name>
<keyword evidence="3" id="KW-1185">Reference proteome</keyword>
<evidence type="ECO:0000256" key="1">
    <source>
        <dbReference type="SAM" id="MobiDB-lite"/>
    </source>
</evidence>
<dbReference type="VEuPathDB" id="FungiDB:CIMG_12811"/>
<dbReference type="KEGG" id="cim:CIMG_12811"/>
<dbReference type="EMBL" id="GG704911">
    <property type="protein sequence ID" value="KJF60224.1"/>
    <property type="molecule type" value="Genomic_DNA"/>
</dbReference>
<feature type="region of interest" description="Disordered" evidence="1">
    <location>
        <begin position="1"/>
        <end position="20"/>
    </location>
</feature>
<dbReference type="RefSeq" id="XP_004445847.1">
    <property type="nucleotide sequence ID" value="XM_004445790.1"/>
</dbReference>
<reference evidence="3" key="1">
    <citation type="journal article" date="2009" name="Genome Res.">
        <title>Comparative genomic analyses of the human fungal pathogens Coccidioides and their relatives.</title>
        <authorList>
            <person name="Sharpton T.J."/>
            <person name="Stajich J.E."/>
            <person name="Rounsley S.D."/>
            <person name="Gardner M.J."/>
            <person name="Wortman J.R."/>
            <person name="Jordar V.S."/>
            <person name="Maiti R."/>
            <person name="Kodira C.D."/>
            <person name="Neafsey D.E."/>
            <person name="Zeng Q."/>
            <person name="Hung C.-Y."/>
            <person name="McMahan C."/>
            <person name="Muszewska A."/>
            <person name="Grynberg M."/>
            <person name="Mandel M.A."/>
            <person name="Kellner E.M."/>
            <person name="Barker B.M."/>
            <person name="Galgiani J.N."/>
            <person name="Orbach M.J."/>
            <person name="Kirkland T.N."/>
            <person name="Cole G.T."/>
            <person name="Henn M.R."/>
            <person name="Birren B.W."/>
            <person name="Taylor J.W."/>
        </authorList>
    </citation>
    <scope>NUCLEOTIDE SEQUENCE [LARGE SCALE GENOMIC DNA]</scope>
    <source>
        <strain evidence="3">RS</strain>
    </source>
</reference>
<evidence type="ECO:0000313" key="3">
    <source>
        <dbReference type="Proteomes" id="UP000001261"/>
    </source>
</evidence>
<protein>
    <submittedName>
        <fullName evidence="2">Uncharacterized protein</fullName>
    </submittedName>
</protein>
<organism evidence="2 3">
    <name type="scientific">Coccidioides immitis (strain RS)</name>
    <name type="common">Valley fever fungus</name>
    <dbReference type="NCBI Taxonomy" id="246410"/>
    <lineage>
        <taxon>Eukaryota</taxon>
        <taxon>Fungi</taxon>
        <taxon>Dikarya</taxon>
        <taxon>Ascomycota</taxon>
        <taxon>Pezizomycotina</taxon>
        <taxon>Eurotiomycetes</taxon>
        <taxon>Eurotiomycetidae</taxon>
        <taxon>Onygenales</taxon>
        <taxon>Onygenaceae</taxon>
        <taxon>Coccidioides</taxon>
    </lineage>
</organism>
<gene>
    <name evidence="2" type="ORF">CIMG_12811</name>
</gene>